<dbReference type="PANTHER" id="PTHR43767:SF1">
    <property type="entry name" value="NONRIBOSOMAL PEPTIDE SYNTHASE PES1 (EUROFUNG)-RELATED"/>
    <property type="match status" value="1"/>
</dbReference>
<dbReference type="Proteomes" id="UP000543556">
    <property type="component" value="Unassembled WGS sequence"/>
</dbReference>
<comment type="similarity">
    <text evidence="1">Belongs to the ATP-dependent AMP-binding enzyme family.</text>
</comment>
<dbReference type="RefSeq" id="WP_176634999.1">
    <property type="nucleotide sequence ID" value="NZ_JAAMFM010000013.1"/>
</dbReference>
<dbReference type="InterPro" id="IPR000873">
    <property type="entry name" value="AMP-dep_synth/lig_dom"/>
</dbReference>
<dbReference type="GO" id="GO:0016878">
    <property type="term" value="F:acid-thiol ligase activity"/>
    <property type="evidence" value="ECO:0007669"/>
    <property type="project" value="UniProtKB-ARBA"/>
</dbReference>
<organism evidence="5 6">
    <name type="scientific">Arthrobacter wenxiniae</name>
    <dbReference type="NCBI Taxonomy" id="2713570"/>
    <lineage>
        <taxon>Bacteria</taxon>
        <taxon>Bacillati</taxon>
        <taxon>Actinomycetota</taxon>
        <taxon>Actinomycetes</taxon>
        <taxon>Micrococcales</taxon>
        <taxon>Micrococcaceae</taxon>
        <taxon>Arthrobacter</taxon>
    </lineage>
</organism>
<dbReference type="PANTHER" id="PTHR43767">
    <property type="entry name" value="LONG-CHAIN-FATTY-ACID--COA LIGASE"/>
    <property type="match status" value="1"/>
</dbReference>
<keyword evidence="6" id="KW-1185">Reference proteome</keyword>
<feature type="domain" description="AMP-dependent synthetase/ligase" evidence="3">
    <location>
        <begin position="8"/>
        <end position="370"/>
    </location>
</feature>
<dbReference type="NCBIfam" id="NF004837">
    <property type="entry name" value="PRK06187.1"/>
    <property type="match status" value="1"/>
</dbReference>
<keyword evidence="2 5" id="KW-0436">Ligase</keyword>
<dbReference type="InterPro" id="IPR045851">
    <property type="entry name" value="AMP-bd_C_sf"/>
</dbReference>
<evidence type="ECO:0000259" key="3">
    <source>
        <dbReference type="Pfam" id="PF00501"/>
    </source>
</evidence>
<dbReference type="InterPro" id="IPR042099">
    <property type="entry name" value="ANL_N_sf"/>
</dbReference>
<dbReference type="InterPro" id="IPR050237">
    <property type="entry name" value="ATP-dep_AMP-bd_enzyme"/>
</dbReference>
<dbReference type="PROSITE" id="PS00455">
    <property type="entry name" value="AMP_BINDING"/>
    <property type="match status" value="1"/>
</dbReference>
<feature type="domain" description="AMP-binding enzyme C-terminal" evidence="4">
    <location>
        <begin position="420"/>
        <end position="495"/>
    </location>
</feature>
<evidence type="ECO:0000256" key="1">
    <source>
        <dbReference type="ARBA" id="ARBA00006432"/>
    </source>
</evidence>
<dbReference type="AlphaFoldDB" id="A0A7Y7IGW6"/>
<reference evidence="5 6" key="1">
    <citation type="submission" date="2020-02" db="EMBL/GenBank/DDBJ databases">
        <title>Genome sequence of strain AETb3-4.</title>
        <authorList>
            <person name="Gao J."/>
            <person name="Zhang X."/>
        </authorList>
    </citation>
    <scope>NUCLEOTIDE SEQUENCE [LARGE SCALE GENOMIC DNA]</scope>
    <source>
        <strain evidence="5 6">AETb3-4</strain>
    </source>
</reference>
<dbReference type="Gene3D" id="3.30.300.30">
    <property type="match status" value="1"/>
</dbReference>
<dbReference type="InterPro" id="IPR020845">
    <property type="entry name" value="AMP-binding_CS"/>
</dbReference>
<dbReference type="Pfam" id="PF00501">
    <property type="entry name" value="AMP-binding"/>
    <property type="match status" value="1"/>
</dbReference>
<dbReference type="InterPro" id="IPR025110">
    <property type="entry name" value="AMP-bd_C"/>
</dbReference>
<evidence type="ECO:0000313" key="6">
    <source>
        <dbReference type="Proteomes" id="UP000543556"/>
    </source>
</evidence>
<accession>A0A7Y7IGW6</accession>
<name>A0A7Y7IGW6_9MICC</name>
<sequence>MYLTQGLHRSLQATPHGVATIYKDRRRSYVEHADRVARLAGALQRLGVAAGDRVGIVSLNSDRFAEYLVAVPWAGAAVVPVNIRWSPAEVAYAMNDSGTRVLLLDDAFAPVADVLRDKAPGVETYIHCGDGPAPEGMLSYEDLVAGTEPVDDARRQGDDLAGIYYTGGTTGFPKGVMLSHTNLVTSGLGTVASGELLEAGATLLHAAPMFHLADLAAWSGLTILGGTHLMVPFFEPVSVMAAIQEHRPTDVLLVPTMIQMLVDHPDTARYDLSSLQRMLYGGSSISEGVLKRTMALLPRLRLVQAYGQTEAAPVITLLLPNDHHGDWLRSGGRAAPHSEVAVLDLDGRPAAAGVVGEICCRGAHVMQGYWNNPEQSAEALRGGWLHTGDLGYVDADGFVFVVDRLKDMIITGGENVYSAEVENALSKHPAVASSAVIGVPDANFGERVHAVVVLAAGAAATGGELAEFCGEHIARYKVPRSFEFLDALPMSGAGKILKRDLRDSHAAAHADSAAGV</sequence>
<evidence type="ECO:0000259" key="4">
    <source>
        <dbReference type="Pfam" id="PF13193"/>
    </source>
</evidence>
<gene>
    <name evidence="5" type="ORF">G6034_10155</name>
</gene>
<protein>
    <submittedName>
        <fullName evidence="5">Long-chain fatty acid--CoA ligase</fullName>
    </submittedName>
</protein>
<proteinExistence type="inferred from homology"/>
<dbReference type="FunFam" id="3.30.300.30:FF:000008">
    <property type="entry name" value="2,3-dihydroxybenzoate-AMP ligase"/>
    <property type="match status" value="1"/>
</dbReference>
<dbReference type="EMBL" id="JAAMFM010000013">
    <property type="protein sequence ID" value="NVM95268.1"/>
    <property type="molecule type" value="Genomic_DNA"/>
</dbReference>
<evidence type="ECO:0000256" key="2">
    <source>
        <dbReference type="ARBA" id="ARBA00022598"/>
    </source>
</evidence>
<dbReference type="SUPFAM" id="SSF56801">
    <property type="entry name" value="Acetyl-CoA synthetase-like"/>
    <property type="match status" value="1"/>
</dbReference>
<dbReference type="Pfam" id="PF13193">
    <property type="entry name" value="AMP-binding_C"/>
    <property type="match status" value="1"/>
</dbReference>
<dbReference type="Gene3D" id="3.40.50.12780">
    <property type="entry name" value="N-terminal domain of ligase-like"/>
    <property type="match status" value="1"/>
</dbReference>
<evidence type="ECO:0000313" key="5">
    <source>
        <dbReference type="EMBL" id="NVM95268.1"/>
    </source>
</evidence>
<comment type="caution">
    <text evidence="5">The sequence shown here is derived from an EMBL/GenBank/DDBJ whole genome shotgun (WGS) entry which is preliminary data.</text>
</comment>